<protein>
    <submittedName>
        <fullName evidence="1">Unannotated protein</fullName>
    </submittedName>
</protein>
<dbReference type="PROSITE" id="PS51257">
    <property type="entry name" value="PROKAR_LIPOPROTEIN"/>
    <property type="match status" value="1"/>
</dbReference>
<evidence type="ECO:0000313" key="2">
    <source>
        <dbReference type="EMBL" id="CAB4574973.1"/>
    </source>
</evidence>
<dbReference type="EMBL" id="CAEZTK010000008">
    <property type="protein sequence ID" value="CAB4561563.1"/>
    <property type="molecule type" value="Genomic_DNA"/>
</dbReference>
<sequence length="121" mass="11989">MKILTAAISSSLLVVLTGCGVGDLAKKATDAAACTALSSTIGGITTAYQSGLVDSGLSSQINSLVGDQARSLLSTGLAEDIGLLIDALGQSQTAQGSQQDIESITASITKRCSTVGVTIGN</sequence>
<name>A0A6J6DHF0_9ZZZZ</name>
<dbReference type="EMBL" id="CAEZTP010000059">
    <property type="protein sequence ID" value="CAB4574973.1"/>
    <property type="molecule type" value="Genomic_DNA"/>
</dbReference>
<gene>
    <name evidence="1" type="ORF">UFOPK1643_00212</name>
    <name evidence="2" type="ORF">UFOPK1698_00779</name>
</gene>
<proteinExistence type="predicted"/>
<dbReference type="AlphaFoldDB" id="A0A6J6DHF0"/>
<accession>A0A6J6DHF0</accession>
<organism evidence="1">
    <name type="scientific">freshwater metagenome</name>
    <dbReference type="NCBI Taxonomy" id="449393"/>
    <lineage>
        <taxon>unclassified sequences</taxon>
        <taxon>metagenomes</taxon>
        <taxon>ecological metagenomes</taxon>
    </lineage>
</organism>
<evidence type="ECO:0000313" key="1">
    <source>
        <dbReference type="EMBL" id="CAB4561563.1"/>
    </source>
</evidence>
<reference evidence="1" key="1">
    <citation type="submission" date="2020-05" db="EMBL/GenBank/DDBJ databases">
        <authorList>
            <person name="Chiriac C."/>
            <person name="Salcher M."/>
            <person name="Ghai R."/>
            <person name="Kavagutti S V."/>
        </authorList>
    </citation>
    <scope>NUCLEOTIDE SEQUENCE</scope>
</reference>